<dbReference type="EMBL" id="QGNW01000361">
    <property type="protein sequence ID" value="RVW74875.1"/>
    <property type="molecule type" value="Genomic_DNA"/>
</dbReference>
<dbReference type="Gene3D" id="2.120.10.80">
    <property type="entry name" value="Kelch-type beta propeller"/>
    <property type="match status" value="1"/>
</dbReference>
<feature type="domain" description="F-box" evidence="3">
    <location>
        <begin position="42"/>
        <end position="88"/>
    </location>
</feature>
<keyword evidence="1" id="KW-0880">Kelch repeat</keyword>
<protein>
    <submittedName>
        <fullName evidence="4">F-box/kelch-repeat protein</fullName>
    </submittedName>
</protein>
<evidence type="ECO:0000256" key="2">
    <source>
        <dbReference type="ARBA" id="ARBA00022737"/>
    </source>
</evidence>
<name>A0A438GRQ4_VITVI</name>
<dbReference type="CDD" id="cd22152">
    <property type="entry name" value="F-box_AtAFR-like"/>
    <property type="match status" value="1"/>
</dbReference>
<organism evidence="4 5">
    <name type="scientific">Vitis vinifera</name>
    <name type="common">Grape</name>
    <dbReference type="NCBI Taxonomy" id="29760"/>
    <lineage>
        <taxon>Eukaryota</taxon>
        <taxon>Viridiplantae</taxon>
        <taxon>Streptophyta</taxon>
        <taxon>Embryophyta</taxon>
        <taxon>Tracheophyta</taxon>
        <taxon>Spermatophyta</taxon>
        <taxon>Magnoliopsida</taxon>
        <taxon>eudicotyledons</taxon>
        <taxon>Gunneridae</taxon>
        <taxon>Pentapetalae</taxon>
        <taxon>rosids</taxon>
        <taxon>Vitales</taxon>
        <taxon>Vitaceae</taxon>
        <taxon>Viteae</taxon>
        <taxon>Vitis</taxon>
    </lineage>
</organism>
<proteinExistence type="predicted"/>
<reference evidence="4 5" key="1">
    <citation type="journal article" date="2018" name="PLoS Genet.">
        <title>Population sequencing reveals clonal diversity and ancestral inbreeding in the grapevine cultivar Chardonnay.</title>
        <authorList>
            <person name="Roach M.J."/>
            <person name="Johnson D.L."/>
            <person name="Bohlmann J."/>
            <person name="van Vuuren H.J."/>
            <person name="Jones S.J."/>
            <person name="Pretorius I.S."/>
            <person name="Schmidt S.A."/>
            <person name="Borneman A.R."/>
        </authorList>
    </citation>
    <scope>NUCLEOTIDE SEQUENCE [LARGE SCALE GENOMIC DNA]</scope>
    <source>
        <strain evidence="5">cv. Chardonnay</strain>
        <tissue evidence="4">Leaf</tissue>
    </source>
</reference>
<evidence type="ECO:0000313" key="4">
    <source>
        <dbReference type="EMBL" id="RVW74875.1"/>
    </source>
</evidence>
<dbReference type="Pfam" id="PF00646">
    <property type="entry name" value="F-box"/>
    <property type="match status" value="1"/>
</dbReference>
<dbReference type="PROSITE" id="PS50181">
    <property type="entry name" value="FBOX"/>
    <property type="match status" value="1"/>
</dbReference>
<keyword evidence="2" id="KW-0677">Repeat</keyword>
<dbReference type="InterPro" id="IPR015915">
    <property type="entry name" value="Kelch-typ_b-propeller"/>
</dbReference>
<gene>
    <name evidence="4" type="primary">VvCHDp001219_1</name>
    <name evidence="4" type="ORF">CK203_054625</name>
</gene>
<dbReference type="InterPro" id="IPR006652">
    <property type="entry name" value="Kelch_1"/>
</dbReference>
<dbReference type="SUPFAM" id="SSF81383">
    <property type="entry name" value="F-box domain"/>
    <property type="match status" value="1"/>
</dbReference>
<dbReference type="InterPro" id="IPR001810">
    <property type="entry name" value="F-box_dom"/>
</dbReference>
<evidence type="ECO:0000256" key="1">
    <source>
        <dbReference type="ARBA" id="ARBA00022441"/>
    </source>
</evidence>
<dbReference type="Pfam" id="PF01344">
    <property type="entry name" value="Kelch_1"/>
    <property type="match status" value="2"/>
</dbReference>
<evidence type="ECO:0000313" key="5">
    <source>
        <dbReference type="Proteomes" id="UP000288805"/>
    </source>
</evidence>
<dbReference type="SMART" id="SM00256">
    <property type="entry name" value="FBOX"/>
    <property type="match status" value="1"/>
</dbReference>
<evidence type="ECO:0000259" key="3">
    <source>
        <dbReference type="PROSITE" id="PS50181"/>
    </source>
</evidence>
<dbReference type="SMART" id="SM00612">
    <property type="entry name" value="Kelch"/>
    <property type="match status" value="2"/>
</dbReference>
<accession>A0A438GRQ4</accession>
<dbReference type="SUPFAM" id="SSF117281">
    <property type="entry name" value="Kelch motif"/>
    <property type="match status" value="1"/>
</dbReference>
<sequence length="687" mass="76572">MGSALSLNGSKTRFEEHSEVSVDETCKRQRLSSSISEENENVRLIPNLPDEISFQILARVPRIFYLNMRLVSRSWKGAIMSTELFNLRKELGTTEEWLYILTKIKDDKLLWYSLDPLSRRWQRLPPMPNVAHEDGYRKGFSGLRMLNMVGSSNKIADVIRGWLGRRDELDRIPFCGSAIGTVDGCLYVLGGFSRASALTSVWRYDPVQNGWSEVSPMSIGRAYCKTGVLNNKLYVVGGVTRGRGGLIPLQSAEVFDPRTGVWSQIPSMPFAKAQVLPTAFLADLLKPIATGMTSYKGKLFVPQSLYYWPFFVDVGGEVYDPETNSWFEMPVGMGEGWPARQAGTKLGAIVDDELYALDPSSSADIATIKVYDYQCDSWKVVSTDVPIHDFAEAESPYLLASFLGKLHVITKDANNNFTVLQANMQNHLHSFPLTPLSPLGNNSSEQTESAAESETDVWKVIAARSAGACELAGPPTDLYLYLEMIKIWSSLAYVWSEPNDFNTQQDLLIPDDMVLLFYHYGDMFHANKAIDASAWCPWHQASSGEILEVTQKLIAIQCHQLEICFPSPSCLPDSELAFGNACSSILMVYLILAANINSTLQANLTKGYCKDGALMLKKWLICLAFALVSQKVKGKPCDNLGLTLIRRFLQNQPRFDLDLGGLFIYIEVEVMKHNVCESKASLLQAGN</sequence>
<comment type="caution">
    <text evidence="4">The sequence shown here is derived from an EMBL/GenBank/DDBJ whole genome shotgun (WGS) entry which is preliminary data.</text>
</comment>
<dbReference type="InterPro" id="IPR036047">
    <property type="entry name" value="F-box-like_dom_sf"/>
</dbReference>
<dbReference type="Gene3D" id="1.20.1280.50">
    <property type="match status" value="1"/>
</dbReference>
<dbReference type="AlphaFoldDB" id="A0A438GRQ4"/>
<dbReference type="Proteomes" id="UP000288805">
    <property type="component" value="Unassembled WGS sequence"/>
</dbReference>
<dbReference type="PANTHER" id="PTHR46344:SF27">
    <property type="entry name" value="KELCH REPEAT SUPERFAMILY PROTEIN"/>
    <property type="match status" value="1"/>
</dbReference>
<dbReference type="PANTHER" id="PTHR46344">
    <property type="entry name" value="OS02G0202900 PROTEIN"/>
    <property type="match status" value="1"/>
</dbReference>